<dbReference type="EMBL" id="BDDD01000177">
    <property type="protein sequence ID" value="GAV60903.1"/>
    <property type="molecule type" value="Genomic_DNA"/>
</dbReference>
<evidence type="ECO:0000313" key="2">
    <source>
        <dbReference type="EMBL" id="GAV60903.1"/>
    </source>
</evidence>
<dbReference type="STRING" id="3775.A0A1Q3AZD8"/>
<name>A0A1Q3AZD8_CEPFO</name>
<keyword evidence="1" id="KW-0812">Transmembrane</keyword>
<accession>A0A1Q3AZD8</accession>
<comment type="caution">
    <text evidence="2">The sequence shown here is derived from an EMBL/GenBank/DDBJ whole genome shotgun (WGS) entry which is preliminary data.</text>
</comment>
<keyword evidence="1" id="KW-0472">Membrane</keyword>
<evidence type="ECO:0000313" key="3">
    <source>
        <dbReference type="Proteomes" id="UP000187406"/>
    </source>
</evidence>
<organism evidence="2 3">
    <name type="scientific">Cephalotus follicularis</name>
    <name type="common">Albany pitcher plant</name>
    <dbReference type="NCBI Taxonomy" id="3775"/>
    <lineage>
        <taxon>Eukaryota</taxon>
        <taxon>Viridiplantae</taxon>
        <taxon>Streptophyta</taxon>
        <taxon>Embryophyta</taxon>
        <taxon>Tracheophyta</taxon>
        <taxon>Spermatophyta</taxon>
        <taxon>Magnoliopsida</taxon>
        <taxon>eudicotyledons</taxon>
        <taxon>Gunneridae</taxon>
        <taxon>Pentapetalae</taxon>
        <taxon>rosids</taxon>
        <taxon>fabids</taxon>
        <taxon>Oxalidales</taxon>
        <taxon>Cephalotaceae</taxon>
        <taxon>Cephalotus</taxon>
    </lineage>
</organism>
<dbReference type="GO" id="GO:0016592">
    <property type="term" value="C:mediator complex"/>
    <property type="evidence" value="ECO:0007669"/>
    <property type="project" value="InterPro"/>
</dbReference>
<feature type="transmembrane region" description="Helical" evidence="1">
    <location>
        <begin position="1157"/>
        <end position="1179"/>
    </location>
</feature>
<protein>
    <submittedName>
        <fullName evidence="2">Uncharacterized protein</fullName>
    </submittedName>
</protein>
<gene>
    <name evidence="2" type="ORF">CFOL_v3_04431</name>
</gene>
<dbReference type="PANTHER" id="PTHR33739">
    <property type="entry name" value="OS07G0681500 PROTEIN"/>
    <property type="match status" value="1"/>
</dbReference>
<proteinExistence type="predicted"/>
<reference evidence="3" key="1">
    <citation type="submission" date="2016-04" db="EMBL/GenBank/DDBJ databases">
        <title>Cephalotus genome sequencing.</title>
        <authorList>
            <person name="Fukushima K."/>
            <person name="Hasebe M."/>
            <person name="Fang X."/>
        </authorList>
    </citation>
    <scope>NUCLEOTIDE SEQUENCE [LARGE SCALE GENOMIC DNA]</scope>
    <source>
        <strain evidence="3">cv. St1</strain>
    </source>
</reference>
<evidence type="ECO:0000256" key="1">
    <source>
        <dbReference type="SAM" id="Phobius"/>
    </source>
</evidence>
<keyword evidence="1" id="KW-1133">Transmembrane helix</keyword>
<dbReference type="GO" id="GO:2000762">
    <property type="term" value="P:regulation of phenylpropanoid metabolic process"/>
    <property type="evidence" value="ECO:0007669"/>
    <property type="project" value="InterPro"/>
</dbReference>
<dbReference type="PANTHER" id="PTHR33739:SF5">
    <property type="entry name" value="MEDIATOR OF RNA POLYMERASE II TRANSCRIPTION SUBUNIT 33A"/>
    <property type="match status" value="1"/>
</dbReference>
<keyword evidence="3" id="KW-1185">Reference proteome</keyword>
<feature type="transmembrane region" description="Helical" evidence="1">
    <location>
        <begin position="1261"/>
        <end position="1280"/>
    </location>
</feature>
<dbReference type="Proteomes" id="UP000187406">
    <property type="component" value="Unassembled WGS sequence"/>
</dbReference>
<dbReference type="FunCoup" id="A0A1Q3AZD8">
    <property type="interactions" value="740"/>
</dbReference>
<dbReference type="InParanoid" id="A0A1Q3AZD8"/>
<feature type="transmembrane region" description="Helical" evidence="1">
    <location>
        <begin position="1301"/>
        <end position="1321"/>
    </location>
</feature>
<feature type="transmembrane region" description="Helical" evidence="1">
    <location>
        <begin position="1200"/>
        <end position="1221"/>
    </location>
</feature>
<dbReference type="InterPro" id="IPR039638">
    <property type="entry name" value="MED33A/B"/>
</dbReference>
<sequence length="1325" mass="145047">MVVVSVQQQTGLIWESVIEQTKVAQEKGSDPLLWALQLSARLSSADVLLPSVELANVLVSYICWDNNVPILWKFLEKALVLEIVPPLLLLALLSHRVVPSRRSRPAAYRLYMELLKRHAFTLNSQINGPNYLKVMKSIDAVLHLSQNFGLQASEPGIIVVEFIFSIVWQLLDSSLDDEGLLELTPEGKSNWAIKPQEMEIDGHDNYDSKMTKYHERLQNMNTVMAIEMIGQFLQNNVTSKILYLARRNLHTHWIDFMENLRLLGEHSLALKDSKILTSEALQQLISDTRIVLSQECKTSSLQKFHTVMAFGSLASSAGLCHGASISALWLPLDLILEDAMDGYQVNSTSAIEIISGLIKALQAINGTTWHDTFLGLWIAALRLVQRERDPIEGPMPRLDPRLSMLLSITTLVVADLIEEEENAPAYETEFGSTNHWKEKKVSGKLRNDLVSSLQVLGDYQGLLTPPQSVVSAANRAAAKAMLFVSGINVGSAYFECINMEDMPINCSGNMHHLIVEACIARNILDTSAYYWPGYVNGRINQIPNSVPAQAPSWSLLMKGAPLTPTMVNALVLSPASSLSEIEKIFEIAVKGSEDEKISAATILCGASLIRGWNIQEHSVYLITRLLSPPAPTDYVEGNSHLINYAPMLNLLIVGIAPVDCVQIFSLHGFVPQLACSLMPICEVFGSCVPNVSWTLPTGEEISAHAVFSNAFALLLKLWRFNHPPIEHGVGDVPTVGSQLTPEYLLLVRNSHLISAENVHKDRNKRRLSEVAKLSSQQPVFVDSFPKLKVWYRQHQRCIAATLSDLVQGTPVHQTVNVLLNMMFRKINRGNQSLTIVTSGSSSSSEDTSLRPKLPAWDILEAVPYVVDAALTACAHGRLSPRELATGLKDLSDFLPASLATIASYFSAEVSRGVWKPVFMNGIDWPSPAANLSNVEEHIKKILAATGVDIPSLAAGGSSPATLPLPLAAFVSLTITYKIDKASERFLNLAGPALESLAAGCPWPCMPIVASLWTQKAKRWFDFLVFSASRTVFLHNTDAVVQLLKSCFTVTLGLNSMPVFCNGGVGALLGHGFGSHVCGGISPVAPGFLYLRVYRSIRGPVFLTEEVVSLLMHTVKEIACNGLPGETLEKLKASKNGMRYGQVSLAAAMTRVKSAASLAASIVWLSGGLVVVQSLFIETLPSWFISVHRSGQEQGSEGMIAMLRGYGLAYFAVLCGAFAWGVDSSSSASKRRPEVIRIHMEFLSSALDEKISLGCDWATWRAYVSGFVSLMVGCMAAWVLEADVDVLRRLSKGLRQWNEEELALALLGVGVNTMGAAAELIIEKEL</sequence>
<dbReference type="OrthoDB" id="625764at2759"/>